<evidence type="ECO:0008006" key="4">
    <source>
        <dbReference type="Google" id="ProtNLM"/>
    </source>
</evidence>
<dbReference type="Proteomes" id="UP000249739">
    <property type="component" value="Unassembled WGS sequence"/>
</dbReference>
<dbReference type="InterPro" id="IPR003735">
    <property type="entry name" value="Metal_Tscrpt_repr"/>
</dbReference>
<accession>A0A2W5FI86</accession>
<comment type="similarity">
    <text evidence="1">Belongs to the FrmR/RcnR family.</text>
</comment>
<dbReference type="PANTHER" id="PTHR33677:SF5">
    <property type="entry name" value="TRANSCRIPTIONAL REPRESSOR FRMR"/>
    <property type="match status" value="1"/>
</dbReference>
<dbReference type="AlphaFoldDB" id="A0A2W5FI86"/>
<name>A0A2W5FI86_9BACT</name>
<protein>
    <recommendedName>
        <fullName evidence="4">Metal/formaldehyde-sensitive transcriptional repressor</fullName>
    </recommendedName>
</protein>
<dbReference type="GO" id="GO:0046872">
    <property type="term" value="F:metal ion binding"/>
    <property type="evidence" value="ECO:0007669"/>
    <property type="project" value="InterPro"/>
</dbReference>
<evidence type="ECO:0000313" key="3">
    <source>
        <dbReference type="Proteomes" id="UP000249739"/>
    </source>
</evidence>
<dbReference type="PANTHER" id="PTHR33677">
    <property type="entry name" value="TRANSCRIPTIONAL REPRESSOR FRMR-RELATED"/>
    <property type="match status" value="1"/>
</dbReference>
<dbReference type="CDD" id="cd10153">
    <property type="entry name" value="RcnR-FrmR-like_DUF156"/>
    <property type="match status" value="1"/>
</dbReference>
<reference evidence="2 3" key="1">
    <citation type="submission" date="2017-08" db="EMBL/GenBank/DDBJ databases">
        <title>Infants hospitalized years apart are colonized by the same room-sourced microbial strains.</title>
        <authorList>
            <person name="Brooks B."/>
            <person name="Olm M.R."/>
            <person name="Firek B.A."/>
            <person name="Baker R."/>
            <person name="Thomas B.C."/>
            <person name="Morowitz M.J."/>
            <person name="Banfield J.F."/>
        </authorList>
    </citation>
    <scope>NUCLEOTIDE SEQUENCE [LARGE SCALE GENOMIC DNA]</scope>
    <source>
        <strain evidence="2">S2_006_000_R2_64</strain>
    </source>
</reference>
<dbReference type="InterPro" id="IPR038390">
    <property type="entry name" value="Metal_Tscrpt_repr_sf"/>
</dbReference>
<dbReference type="Pfam" id="PF02583">
    <property type="entry name" value="Trns_repr_metal"/>
    <property type="match status" value="1"/>
</dbReference>
<organism evidence="2 3">
    <name type="scientific">Micavibrio aeruginosavorus</name>
    <dbReference type="NCBI Taxonomy" id="349221"/>
    <lineage>
        <taxon>Bacteria</taxon>
        <taxon>Pseudomonadati</taxon>
        <taxon>Bdellovibrionota</taxon>
        <taxon>Bdellovibrionia</taxon>
        <taxon>Bdellovibrionales</taxon>
        <taxon>Pseudobdellovibrionaceae</taxon>
        <taxon>Micavibrio</taxon>
    </lineage>
</organism>
<comment type="caution">
    <text evidence="2">The sequence shown here is derived from an EMBL/GenBank/DDBJ whole genome shotgun (WGS) entry which is preliminary data.</text>
</comment>
<evidence type="ECO:0000313" key="2">
    <source>
        <dbReference type="EMBL" id="PZP54643.1"/>
    </source>
</evidence>
<proteinExistence type="inferred from homology"/>
<evidence type="ECO:0000256" key="1">
    <source>
        <dbReference type="ARBA" id="ARBA00005260"/>
    </source>
</evidence>
<gene>
    <name evidence="2" type="ORF">DI586_09250</name>
</gene>
<dbReference type="EMBL" id="QFOT01000120">
    <property type="protein sequence ID" value="PZP54643.1"/>
    <property type="molecule type" value="Genomic_DNA"/>
</dbReference>
<dbReference type="GO" id="GO:0045892">
    <property type="term" value="P:negative regulation of DNA-templated transcription"/>
    <property type="evidence" value="ECO:0007669"/>
    <property type="project" value="UniProtKB-ARBA"/>
</dbReference>
<dbReference type="Gene3D" id="1.20.58.1000">
    <property type="entry name" value="Metal-sensitive repressor, helix protomer"/>
    <property type="match status" value="1"/>
</dbReference>
<dbReference type="GO" id="GO:0003677">
    <property type="term" value="F:DNA binding"/>
    <property type="evidence" value="ECO:0007669"/>
    <property type="project" value="InterPro"/>
</dbReference>
<sequence>MAHTIHNQKKLLARVRRIRGQAEGLERSLEGQRDCLDILQQITSMRGAISGLMAEVIDGHVQEHIANIKDERERTKGANELMDILRSYLK</sequence>